<gene>
    <name evidence="1" type="primary">terL</name>
    <name evidence="1" type="ORF">FJZ00_00210</name>
</gene>
<dbReference type="NCBIfam" id="TIGR01630">
    <property type="entry name" value="psiM2_ORF9"/>
    <property type="match status" value="1"/>
</dbReference>
<dbReference type="Pfam" id="PF03237">
    <property type="entry name" value="Terminase_6N"/>
    <property type="match status" value="1"/>
</dbReference>
<dbReference type="EMBL" id="VGJX01000004">
    <property type="protein sequence ID" value="MBM3273543.1"/>
    <property type="molecule type" value="Genomic_DNA"/>
</dbReference>
<dbReference type="InterPro" id="IPR006517">
    <property type="entry name" value="Phage_terminase_lsu-like_C"/>
</dbReference>
<accession>A0A938BLS1</accession>
<proteinExistence type="predicted"/>
<dbReference type="Gene3D" id="3.30.420.240">
    <property type="match status" value="1"/>
</dbReference>
<dbReference type="Proteomes" id="UP000703893">
    <property type="component" value="Unassembled WGS sequence"/>
</dbReference>
<sequence>MMPSRPLSPADAASILLQRRKIRRSLTEWARHCGYEPAAHHRLIIDRLEAVARGEIRRLALFLPPGSAKSTYASVLYPPWLLQAWPGARVLAASHTVELAERWGRRGRGLIAEHGHELGLQLDPASTAAGRWALQGGGEYYAAGVGTGIAGFRADLGLIDDPVRSREDADSKIVRDRNWEWYLSDFSTRLTPGAAQVLIQTRWHEDDLAGRCLAQGGWEVVSVPAQAVEDDPLGRQPGEWLWADDGYGYAAQLAEVKASTPSRIWSALYQQAPAPEEGDYFRRDWLHSYDIRPAHLTVYGASDYAVTSDGGDYTVHVVVGVDAEGRLYLLDLWRGQTSSDVWIDAWCDLVTKWRPVEWAEESGQILSGVGPFLQRRAIERGAWTYRRQFASRGDKAVRAQSIRGRAAMVGLYLPAQADWRSTLEAEMLTFPAGKHDDQVDALGLVGQLLDHMAATKVAKTTPKASVAVYRSADGRIVREMPTPRQRIDAWRRAAGKED</sequence>
<comment type="caution">
    <text evidence="1">The sequence shown here is derived from an EMBL/GenBank/DDBJ whole genome shotgun (WGS) entry which is preliminary data.</text>
</comment>
<evidence type="ECO:0000313" key="1">
    <source>
        <dbReference type="EMBL" id="MBM3273543.1"/>
    </source>
</evidence>
<reference evidence="1 2" key="1">
    <citation type="submission" date="2019-03" db="EMBL/GenBank/DDBJ databases">
        <title>Lake Tanganyika Metagenome-Assembled Genomes (MAGs).</title>
        <authorList>
            <person name="Tran P."/>
        </authorList>
    </citation>
    <scope>NUCLEOTIDE SEQUENCE [LARGE SCALE GENOMIC DNA]</scope>
    <source>
        <strain evidence="1">K_DeepCast_65m_m2_236</strain>
    </source>
</reference>
<dbReference type="AlphaFoldDB" id="A0A938BLS1"/>
<organism evidence="1 2">
    <name type="scientific">Candidatus Tanganyikabacteria bacterium</name>
    <dbReference type="NCBI Taxonomy" id="2961651"/>
    <lineage>
        <taxon>Bacteria</taxon>
        <taxon>Bacillati</taxon>
        <taxon>Candidatus Sericytochromatia</taxon>
        <taxon>Candidatus Tanganyikabacteria</taxon>
    </lineage>
</organism>
<name>A0A938BLS1_9BACT</name>
<evidence type="ECO:0000313" key="2">
    <source>
        <dbReference type="Proteomes" id="UP000703893"/>
    </source>
</evidence>
<protein>
    <submittedName>
        <fullName evidence="1">Phage terminase large subunit</fullName>
    </submittedName>
</protein>